<accession>A0A6G0SF06</accession>
<dbReference type="NCBIfam" id="TIGR01657">
    <property type="entry name" value="P-ATPase-V"/>
    <property type="match status" value="1"/>
</dbReference>
<dbReference type="SFLD" id="SFLDG00002">
    <property type="entry name" value="C1.7:_P-type_atpase_like"/>
    <property type="match status" value="1"/>
</dbReference>
<dbReference type="SUPFAM" id="SSF81653">
    <property type="entry name" value="Calcium ATPase, transduction domain A"/>
    <property type="match status" value="1"/>
</dbReference>
<keyword evidence="11 22" id="KW-0067">ATP-binding</keyword>
<dbReference type="InterPro" id="IPR023214">
    <property type="entry name" value="HAD_sf"/>
</dbReference>
<dbReference type="GO" id="GO:0003677">
    <property type="term" value="F:DNA binding"/>
    <property type="evidence" value="ECO:0007669"/>
    <property type="project" value="UniProtKB-KW"/>
</dbReference>
<keyword evidence="8 22" id="KW-0547">Nucleotide-binding</keyword>
<feature type="compositionally biased region" description="Acidic residues" evidence="23">
    <location>
        <begin position="59"/>
        <end position="68"/>
    </location>
</feature>
<comment type="caution">
    <text evidence="27">The sequence shown here is derived from an EMBL/GenBank/DDBJ whole genome shotgun (WGS) entry which is preliminary data.</text>
</comment>
<protein>
    <recommendedName>
        <fullName evidence="22">Cation-transporting ATPase</fullName>
        <ecNumber evidence="22">7.2.2.-</ecNumber>
    </recommendedName>
</protein>
<evidence type="ECO:0000256" key="6">
    <source>
        <dbReference type="ARBA" id="ARBA00022692"/>
    </source>
</evidence>
<feature type="transmembrane region" description="Helical" evidence="22">
    <location>
        <begin position="4595"/>
        <end position="4613"/>
    </location>
</feature>
<evidence type="ECO:0000313" key="28">
    <source>
        <dbReference type="Proteomes" id="UP000486351"/>
    </source>
</evidence>
<feature type="region of interest" description="Disordered" evidence="23">
    <location>
        <begin position="663"/>
        <end position="682"/>
    </location>
</feature>
<dbReference type="PRINTS" id="PR00119">
    <property type="entry name" value="CATATPASE"/>
</dbReference>
<dbReference type="SUPFAM" id="SSF81660">
    <property type="entry name" value="Metal cation-transporting ATPase, ATP-binding domain N"/>
    <property type="match status" value="1"/>
</dbReference>
<dbReference type="Pfam" id="PF00122">
    <property type="entry name" value="E1-E2_ATPase"/>
    <property type="match status" value="1"/>
</dbReference>
<dbReference type="GO" id="GO:0016020">
    <property type="term" value="C:membrane"/>
    <property type="evidence" value="ECO:0007669"/>
    <property type="project" value="UniProtKB-SubCell"/>
</dbReference>
<dbReference type="InterPro" id="IPR019787">
    <property type="entry name" value="Znf_PHD-finger"/>
</dbReference>
<feature type="compositionally biased region" description="Low complexity" evidence="23">
    <location>
        <begin position="139"/>
        <end position="150"/>
    </location>
</feature>
<feature type="region of interest" description="Disordered" evidence="23">
    <location>
        <begin position="587"/>
        <end position="619"/>
    </location>
</feature>
<dbReference type="GO" id="GO:0016740">
    <property type="term" value="F:transferase activity"/>
    <property type="evidence" value="ECO:0007669"/>
    <property type="project" value="UniProtKB-KW"/>
</dbReference>
<feature type="compositionally biased region" description="Basic and acidic residues" evidence="23">
    <location>
        <begin position="452"/>
        <end position="480"/>
    </location>
</feature>
<evidence type="ECO:0000256" key="3">
    <source>
        <dbReference type="ARBA" id="ARBA00006000"/>
    </source>
</evidence>
<dbReference type="Gene3D" id="3.30.40.10">
    <property type="entry name" value="Zinc/RING finger domain, C3HC4 (zinc finger)"/>
    <property type="match status" value="2"/>
</dbReference>
<evidence type="ECO:0000256" key="2">
    <source>
        <dbReference type="ARBA" id="ARBA00004141"/>
    </source>
</evidence>
<dbReference type="InterPro" id="IPR003888">
    <property type="entry name" value="FYrich_N"/>
</dbReference>
<dbReference type="InterPro" id="IPR036427">
    <property type="entry name" value="Bromodomain-like_sf"/>
</dbReference>
<dbReference type="InterPro" id="IPR023299">
    <property type="entry name" value="ATPase_P-typ_cyto_dom_N"/>
</dbReference>
<evidence type="ECO:0000256" key="17">
    <source>
        <dbReference type="ARBA" id="ARBA00023136"/>
    </source>
</evidence>
<feature type="domain" description="PHD-type" evidence="25">
    <location>
        <begin position="3536"/>
        <end position="3586"/>
    </location>
</feature>
<dbReference type="InterPro" id="IPR001757">
    <property type="entry name" value="P_typ_ATPase"/>
</dbReference>
<feature type="compositionally biased region" description="Acidic residues" evidence="23">
    <location>
        <begin position="4485"/>
        <end position="4494"/>
    </location>
</feature>
<feature type="compositionally biased region" description="Basic residues" evidence="23">
    <location>
        <begin position="3224"/>
        <end position="3234"/>
    </location>
</feature>
<feature type="compositionally biased region" description="Polar residues" evidence="23">
    <location>
        <begin position="3027"/>
        <end position="3036"/>
    </location>
</feature>
<feature type="region of interest" description="Disordered" evidence="23">
    <location>
        <begin position="450"/>
        <end position="480"/>
    </location>
</feature>
<feature type="region of interest" description="Disordered" evidence="23">
    <location>
        <begin position="3326"/>
        <end position="3389"/>
    </location>
</feature>
<evidence type="ECO:0000256" key="16">
    <source>
        <dbReference type="ARBA" id="ARBA00023125"/>
    </source>
</evidence>
<proteinExistence type="inferred from homology"/>
<evidence type="ECO:0000256" key="14">
    <source>
        <dbReference type="ARBA" id="ARBA00022989"/>
    </source>
</evidence>
<feature type="compositionally biased region" description="Polar residues" evidence="23">
    <location>
        <begin position="2778"/>
        <end position="2799"/>
    </location>
</feature>
<organism evidence="27 28">
    <name type="scientific">Phytophthora fragariae</name>
    <dbReference type="NCBI Taxonomy" id="53985"/>
    <lineage>
        <taxon>Eukaryota</taxon>
        <taxon>Sar</taxon>
        <taxon>Stramenopiles</taxon>
        <taxon>Oomycota</taxon>
        <taxon>Peronosporomycetes</taxon>
        <taxon>Peronosporales</taxon>
        <taxon>Peronosporaceae</taxon>
        <taxon>Phytophthora</taxon>
    </lineage>
</organism>
<dbReference type="Proteomes" id="UP000486351">
    <property type="component" value="Unassembled WGS sequence"/>
</dbReference>
<gene>
    <name evidence="27" type="ORF">PF008_g3400</name>
</gene>
<evidence type="ECO:0000256" key="13">
    <source>
        <dbReference type="ARBA" id="ARBA00022967"/>
    </source>
</evidence>
<dbReference type="Gene3D" id="2.70.150.10">
    <property type="entry name" value="Calcium-transporting ATPase, cytoplasmic transduction domain A"/>
    <property type="match status" value="1"/>
</dbReference>
<feature type="compositionally biased region" description="Acidic residues" evidence="23">
    <location>
        <begin position="3088"/>
        <end position="3097"/>
    </location>
</feature>
<dbReference type="GO" id="GO:0005524">
    <property type="term" value="F:ATP binding"/>
    <property type="evidence" value="ECO:0007669"/>
    <property type="project" value="UniProtKB-UniRule"/>
</dbReference>
<feature type="domain" description="PHD-type" evidence="25">
    <location>
        <begin position="1127"/>
        <end position="1177"/>
    </location>
</feature>
<dbReference type="PROSITE" id="PS50016">
    <property type="entry name" value="ZF_PHD_2"/>
    <property type="match status" value="2"/>
</dbReference>
<feature type="compositionally biased region" description="Basic and acidic residues" evidence="23">
    <location>
        <begin position="3041"/>
        <end position="3051"/>
    </location>
</feature>
<evidence type="ECO:0000256" key="5">
    <source>
        <dbReference type="ARBA" id="ARBA00022679"/>
    </source>
</evidence>
<feature type="transmembrane region" description="Helical" evidence="22">
    <location>
        <begin position="4784"/>
        <end position="4804"/>
    </location>
</feature>
<dbReference type="InterPro" id="IPR044492">
    <property type="entry name" value="P_typ_ATPase_HD_dom"/>
</dbReference>
<dbReference type="GO" id="GO:0140358">
    <property type="term" value="F:P-type transmembrane transporter activity"/>
    <property type="evidence" value="ECO:0007669"/>
    <property type="project" value="InterPro"/>
</dbReference>
<dbReference type="CDD" id="cd04369">
    <property type="entry name" value="Bromodomain"/>
    <property type="match status" value="2"/>
</dbReference>
<evidence type="ECO:0000313" key="27">
    <source>
        <dbReference type="EMBL" id="KAE9356911.1"/>
    </source>
</evidence>
<feature type="region of interest" description="Disordered" evidence="23">
    <location>
        <begin position="34"/>
        <end position="119"/>
    </location>
</feature>
<feature type="transmembrane region" description="Helical" evidence="22">
    <location>
        <begin position="4674"/>
        <end position="4697"/>
    </location>
</feature>
<dbReference type="Pfam" id="PF00628">
    <property type="entry name" value="PHD"/>
    <property type="match status" value="2"/>
</dbReference>
<keyword evidence="5" id="KW-0808">Transferase</keyword>
<dbReference type="Gene3D" id="3.30.160.360">
    <property type="match status" value="1"/>
</dbReference>
<feature type="region of interest" description="Disordered" evidence="23">
    <location>
        <begin position="3633"/>
        <end position="3652"/>
    </location>
</feature>
<evidence type="ECO:0000259" key="25">
    <source>
        <dbReference type="PROSITE" id="PS50016"/>
    </source>
</evidence>
<feature type="region of interest" description="Disordered" evidence="23">
    <location>
        <begin position="131"/>
        <end position="164"/>
    </location>
</feature>
<dbReference type="NCBIfam" id="TIGR01494">
    <property type="entry name" value="ATPase_P-type"/>
    <property type="match status" value="1"/>
</dbReference>
<dbReference type="InterPro" id="IPR001965">
    <property type="entry name" value="Znf_PHD"/>
</dbReference>
<comment type="similarity">
    <text evidence="3 22">Belongs to the cation transport ATPase (P-type) (TC 3.A.3) family. Type V subfamily.</text>
</comment>
<dbReference type="InterPro" id="IPR001478">
    <property type="entry name" value="PDZ"/>
</dbReference>
<keyword evidence="12 22" id="KW-0460">Magnesium</keyword>
<dbReference type="InterPro" id="IPR036412">
    <property type="entry name" value="HAD-like_sf"/>
</dbReference>
<dbReference type="SFLD" id="SFLDS00003">
    <property type="entry name" value="Haloacid_Dehalogenase"/>
    <property type="match status" value="1"/>
</dbReference>
<keyword evidence="13 22" id="KW-1278">Translocase</keyword>
<evidence type="ECO:0000256" key="15">
    <source>
        <dbReference type="ARBA" id="ARBA00023117"/>
    </source>
</evidence>
<keyword evidence="18" id="KW-0539">Nucleus</keyword>
<reference evidence="27 28" key="1">
    <citation type="submission" date="2018-09" db="EMBL/GenBank/DDBJ databases">
        <title>Genomic investigation of the strawberry pathogen Phytophthora fragariae indicates pathogenicity is determined by transcriptional variation in three key races.</title>
        <authorList>
            <person name="Adams T.M."/>
            <person name="Armitage A.D."/>
            <person name="Sobczyk M.K."/>
            <person name="Bates H.J."/>
            <person name="Dunwell J.M."/>
            <person name="Nellist C.F."/>
            <person name="Harrison R.J."/>
        </authorList>
    </citation>
    <scope>NUCLEOTIDE SEQUENCE [LARGE SCALE GENOMIC DNA]</scope>
    <source>
        <strain evidence="27 28">NOV-77</strain>
    </source>
</reference>
<keyword evidence="15 20" id="KW-0103">Bromodomain</keyword>
<evidence type="ECO:0000256" key="8">
    <source>
        <dbReference type="ARBA" id="ARBA00022741"/>
    </source>
</evidence>
<feature type="compositionally biased region" description="Polar residues" evidence="23">
    <location>
        <begin position="2722"/>
        <end position="2737"/>
    </location>
</feature>
<evidence type="ECO:0000256" key="1">
    <source>
        <dbReference type="ARBA" id="ARBA00004123"/>
    </source>
</evidence>
<evidence type="ECO:0000256" key="18">
    <source>
        <dbReference type="ARBA" id="ARBA00023242"/>
    </source>
</evidence>
<keyword evidence="7 22" id="KW-0479">Metal-binding</keyword>
<sequence>MVYLVCVTPTTGKRPPSATSSAEAKCALSARVKMDPPPVSRWTPAMLLSPPQSEGGSSFEEDDDDDDETKQQTPPKPRGLGMLLAPRSYSSSEGDDAAERSADSSETARAPYVEDDDDDELSAASAVMAMGHAQDTDDASSASTDPPQSQKARARGAARRSDSLDELELSVPSLRLVAQQRGLDIAGLSGWTLREDGKLQDPSGHKYRSLRDALRAYTHLLQGAIPREDMYYLAILRRQLAELELPLVDGSICVTATGAVVPEEHFYTSKKLFPIGYETLVNVQVTKPVTVAFRLRCKIVHGNKKKSPIFVVELERSAVEIVFRSYVANKAWKKALVHFESLSADDLMAVVSESVFTPEIDDNGNSVNVLTPASGEDGFGLLRRNITRVLEGLHLVLWCKDYQFWEQRHPITPDVHAKIRSRLKNQVKDILKAQNVLSRDEINRQLSQEALLEEHSRNPEEMQRLMQEKEKEQREADKRSVREAARKLLEIEMKAQEDAKEAQRRAKEERKNAILEAKMEAARQKEARKEALRLAREQEKRMREEEKEIKRALRDEEKRKKMENKENSMKRRIEELRQRRQMREEQKAILENGVVTSSSPRRFSDSRKRKASPDPQTVRQQQLALLKFVEEERERRRQIRVWDKRYEVESEVWDRVKARYTREVKSSHPSSGKEVGPSGEHDSKFPTHLISAAVELDPVPVESHADLLFVWDFISTFSDCLKLTALPSLSVFVNMMTLSDGSSPVGDGDLDDDSVATVFASLHAELVKTLVAEYFPLLQMGNTLEEFHRTRPMNAFSWPELARQVCQLAIEFKHPSADEQLLKSIKGSKSYRDDAVTHPLRQKMYRRGTNLLKGVQYEEEKEEAETEIQSSNGKNSLTLASEANIASAGSTEYYGVVLVGGVSSKFKVGEKDQHLVVTEVIATTSNDSTADKEKIAEGAAPEPKSDNADMIRVGDYLMFMNGQDVREMSLEDFNSLLDGLPTPHGLLMSLLVPVVKNSLKHIATTQGATKMKCCGFVLKLLRAKEIAAPFNQPVDAELYPDYYSSGDIAEPMDLGTIAEKIEDEDYENDDVESFVDDVQLVWKNCYTYNSLKAEISILAQKLSVIFERLMKEWVYTSENRQMVAAEEDNCRSCQTIYAKGRLLLCDRCDAPYHTFCLKSPLSTIPKGEWFCPSCLADPSFSPEQFGKKARDMGPDSSESPVNGELNENELTELEKRLLTAIDLLSHENYSKITVTDRLKVLRVLCELIEETAAVQSVYHSLEDKANNARRKLGESLADLEREWNRFTPPRSSHGVEQTKKFIIDGVEHELTDELLTYLEDKAKAELDSKPLPALPESARKKLRGDIKVKEEPVVLIVETDDEDSDSDGSKAEEMILEEFGDRFLLASTRSDEMDCFDEASSTMLLCAFCGLEDGILNGPLHSCKQSPLTAHTTMLNHYELPELFAGEGPDMLTVQTLGASDLANAILEDTVHGVQYSERSATLPAPLPNGSGELNNQQVQGVTGVVFAINDRVVFGMSRAAIEEQLRTAVQPILLYLTSLPGEAVRASVSIVKCHDLPLGLTLYSHESFIYVQSYQSSENLPVGFGERSGQVFPGDVLLTVNGVSTRGKDVADVESMLRVNNHTDATYIAFARPPSAKMKRAQEEWQRVLYDAPSQRVKESAFRAEVTSPYLNGPISYEVVFQDGPLGLALALEPRGVVVKSLNDHPDGTLGQASLSGQISRGDLVERVNGATYGQLTDLSQFTSWLLSLPRPLKMTLSRQPPGGASHVTTEQANKRMADLLGDSSLLCKALKLPASSCVKTFRIESFPLPFEANDFLENIGVIATNGLIYCEQQTDSKIDQESVVMTVAIGDIIVGLNGRSIGGLSWASVKELCAGISSACPVYLHLTPFVRPVTLLQAHESCVESANVAWSECESMLPRIEKVRELESFIKWLIIPRTLSFGTCRHGYLFYRFFSDLNRLFVLSPDKKWSVCATKEQLHQLLAYLEEDEKDSNIATRIKWCFHWVLHDDAAKLQVQQGSPCCEYSSNDFLRDGPFAIEKEVLLAMDGDMEKYESLVAYRGRKFFLGSFYSQQEAENALQRAETAIRSTEFHVVISADIATLRNAHFPSSLTAPYPKAENVVKRILSRKYEYGSVMDGQGGMTPIPISHDVYQILKRGLRSNNAMLNHNMDASRAGMYQAGMPPIAIPRMQGDLQSSAYAAAQVRYQEALKRKYAQTENTYAQQIADQMKRTRYADPAVAARMQQQFAPAAVGNAVSFKRSLQALVDQGRAMLAAWNQFAASATVQTTNGLAYACLSSFEEVKKVVSRIVVDPTAAHPDPKTFVCLHHAFVMGLICAMATQALTTSQKTHSDSSLVKQVADAFATAILSCVDPSNMLRARALSGFATAAKKCEPAQRASDLSMELHNVANFVLMFLRTTRYLSGASFDDLTSCRPLFSASTPGVEALPASFVQQVNLLENIREAFFRKVNMASSGTLPGQNQQMGSMPSLQLPLYGMAQGATSMAMQTNTSQPMSQNSNTGRLVDVEFGFGPLGVVINYSNRGTIIVTEFSNDNNNMMGQAQASGNVQVGDEVCAVNGNMLDVIGMEGFKAAVASGKRPLRVTFRRMLPAGQGGAAMSTMDQSQNPAPNFGYPAGGTAQGTTVPAAQLVPISSAMNQAQQPNAFSQQPPATLNNNNGFYSSQHPSSGSMAMNTNAGGNYQAPATGQFPGMGENMNPFPYQSAPSSQPMGDPSSQFGAPQMTGFMGDMSTQSFPAAPMGGPSYETLPNVYGDGVAGGPNTQPSGAWQGASNPMGQSFPTGPTPNGMHVNSGGDVQMSLNPMPLMPNASTAMGYSTAPPPSSGAPNSYQSNNSNGEFVNFVAANDPQLPPDGGDASQVTFYDANGTTYRGAADFEIDTSASASYELATQDTEAAASEIADVDTEPESPSISQLTTPAQSDTDGERTETARQHDREAQLARLTAASNALQSQSSEVSSSSAPMSACAEAQPTPVAVNDDPDAPPAVAPVVSTNESVAGEVVMPEGKPPLQTNRASPRAQTGGKELRLTEETASRRSSRVSRKITNIGDMYDPDFVKSHSRGGAGSGSEAGTDEPTDGDIGELPTELLEPFRSTIRPLKKDIPRSLLLLRAQLLEMESAIPRDAFRSGKWGRSVRAAWAELVYTCDVSARLMEAVVLLEANIDPEWLDPGWKASPLPSAKNAIATSTIASAAMRLYSLDDAISYGRMKRGGKRKHRNPSSASSSRPGSPVKTAIISQESKSAEPVSDPSELPFVGRLSTGLVTLADKMISNILEAQSERSSTPYTYRKTRSEVAAITSLTEDQVEQWIQASSAHQAQTASTSGQSQSGSGRHSTPKRKHPGSQPTGASGQRSSSSRKRRAQGSANVPTPVATPPETQYVELRCFQMKTLQHCFPMGSAQDMTLRSRLEYIMDTLLRNELALAFSAPVNVNEVPGYADLIKHPMDLGTIKIRLSRGFYDQRFEMLVRDVNLVWENCFAFNRLDADISAGANRLRSIFNRLFEQWITDVPPNTPVTHLASEELCRQCGQMNAQESMLLCDSCDAAYHAFCLQPPLAAIPPGNWFCPRCPIKKLAMQACVVSRDVLPFIGIRWSFSTRPSSPKLLRRMTGTAKASSALLETRPESYGDQSSSDSMAMASSPADAVDVDMEDLDLAARAPRSGFVTTPAVDLERVELLQQADPVQQALFGFGCILSGGVLAVLASWKPKWKVKMLRRQAPGTMDATSVLVAHTVSWMSGKKKKKMKRFYEECALLQPVDSPPWFEFRKSRYVVDEREALGFSRLENALDEKLGSAQRRCLEGSGWSTSQVEGLMGVHGANELALEAQTWPMVLMRKVSHPFYVFQFLSGVIWLSEGYEAYAIIILVLSALSIVWEVHELVTNDKKLHSRLAHAEHNIANGVRVIRDSRERRVSPADLVVGDVVVIDPGVMPADIALLLGHCMADEATLTGEAIPVTKQALAATDAAFAVSTKLKTTHRESVLFAGSTVLELAHSNSTQGSRDETKASTRGVVLSAGFSTSKGELFRTILFPTPLQLTKRLESDSYRFMGALSILALILFLVRLNKAAHDDGVTFGEAILSGFELITIAVPPALPVVLTAGVGFALSRLESQADVACIDAARVNVAGHIDCFCFDKTGTLSSDHLDFHGVDECSAATPGAAPNQKQQPGFHGLQREVEVLSPPAIIGLATCHGLSERSGQIEGYALEKDMFRATGYSLEPETSQNTVISGQFAALVASPIGKLFGVVARFPFDAARQRSSVVVEDVDSGNRYAYVKGSPEAIHKICTPSTLPGNYVARARSYAHQGFYVVALATKTFAPAAVSPKSEASQPVARDAVESSLGFLGFMLFVNQVKPEAPYVVGALEESGVDVRIITGDDALTAIHVARKINMDMQPSVLLVDAQRQNENDENAELVVVYTDVDELAQSTREGTSDNNSEGAWMPVDRHSFLSLAEGSSLAVTGAAIERLLATSSEEDGTDEPTEASATAPPTMSLVDFAEELVGRTKVFARVRPHQKTWIVETLMTRYGACVAMCGDGANDCGALKAAHVGLALSKDDAALVAPFTSRSLRVSDAVELLREGRGALSAAFVAFRYMVVYAVVQVTLSATMNNLHSQMSDSQFLFDDLVVVFILSLLMVRTPAAPQLGSSAVAPFNRMPPRTLFAAEILLSLLGQLTIFLGCVYIALAAAEARPWFCSAEKALALTRAVSDGGENDPDVVVAPCYVFVPGVPADLTSHSYENSVLWRFGHLQYWIAAVALNARDAYRAPLLRSNRAFVAYAFVLLIILLVQLLGDNGNVEESDTSTSAAVAKALKERGVDVSLGALELPVGFAWSLFSLFLFDAGCVLSWEILVVGLVLPRFQMQHRGSFRNRHGKFSGWRSFFGGSRDADKQSLVSPYSNERNGLLADKGDKPEGGKQVKVAKQSLQPIGSEDDEEEDVLDLHPPEIV</sequence>
<dbReference type="GO" id="GO:0019829">
    <property type="term" value="F:ATPase-coupled monoatomic cation transmembrane transporter activity"/>
    <property type="evidence" value="ECO:0007669"/>
    <property type="project" value="UniProtKB-UniRule"/>
</dbReference>
<dbReference type="InterPro" id="IPR013083">
    <property type="entry name" value="Znf_RING/FYVE/PHD"/>
</dbReference>
<feature type="region of interest" description="Disordered" evidence="23">
    <location>
        <begin position="2904"/>
        <end position="3005"/>
    </location>
</feature>
<keyword evidence="6 22" id="KW-0812">Transmembrane</keyword>
<dbReference type="InterPro" id="IPR047819">
    <property type="entry name" value="P5A-ATPase_N"/>
</dbReference>
<feature type="compositionally biased region" description="Low complexity" evidence="23">
    <location>
        <begin position="3235"/>
        <end position="3246"/>
    </location>
</feature>
<feature type="domain" description="Bromo" evidence="24">
    <location>
        <begin position="3432"/>
        <end position="3503"/>
    </location>
</feature>
<dbReference type="Gene3D" id="3.40.50.1000">
    <property type="entry name" value="HAD superfamily/HAD-like"/>
    <property type="match status" value="1"/>
</dbReference>
<feature type="compositionally biased region" description="Polar residues" evidence="23">
    <location>
        <begin position="4904"/>
        <end position="4913"/>
    </location>
</feature>
<dbReference type="SMART" id="SM00297">
    <property type="entry name" value="BROMO"/>
    <property type="match status" value="2"/>
</dbReference>
<feature type="region of interest" description="Disordered" evidence="23">
    <location>
        <begin position="2719"/>
        <end position="2805"/>
    </location>
</feature>
<evidence type="ECO:0000256" key="19">
    <source>
        <dbReference type="ARBA" id="ARBA00049360"/>
    </source>
</evidence>
<dbReference type="GO" id="GO:0005634">
    <property type="term" value="C:nucleus"/>
    <property type="evidence" value="ECO:0007669"/>
    <property type="project" value="UniProtKB-SubCell"/>
</dbReference>
<feature type="region of interest" description="Disordered" evidence="23">
    <location>
        <begin position="3224"/>
        <end position="3248"/>
    </location>
</feature>
<dbReference type="Pfam" id="PF12409">
    <property type="entry name" value="P5-ATPase"/>
    <property type="match status" value="1"/>
</dbReference>
<evidence type="ECO:0000256" key="21">
    <source>
        <dbReference type="PROSITE-ProRule" id="PRU00146"/>
    </source>
</evidence>
<feature type="domain" description="Bromo" evidence="24">
    <location>
        <begin position="1022"/>
        <end position="1096"/>
    </location>
</feature>
<feature type="compositionally biased region" description="Basic and acidic residues" evidence="23">
    <location>
        <begin position="2941"/>
        <end position="2956"/>
    </location>
</feature>
<dbReference type="InterPro" id="IPR019786">
    <property type="entry name" value="Zinc_finger_PHD-type_CS"/>
</dbReference>
<dbReference type="InterPro" id="IPR023298">
    <property type="entry name" value="ATPase_P-typ_TM_dom_sf"/>
</dbReference>
<dbReference type="Gene3D" id="2.30.42.10">
    <property type="match status" value="1"/>
</dbReference>
<feature type="transmembrane region" description="Helical" evidence="22">
    <location>
        <begin position="4633"/>
        <end position="4653"/>
    </location>
</feature>
<dbReference type="SUPFAM" id="SSF81665">
    <property type="entry name" value="Calcium ATPase, transmembrane domain M"/>
    <property type="match status" value="1"/>
</dbReference>
<comment type="catalytic activity">
    <reaction evidence="19 22">
        <text>ATP + H2O = ADP + phosphate + H(+)</text>
        <dbReference type="Rhea" id="RHEA:13065"/>
        <dbReference type="ChEBI" id="CHEBI:15377"/>
        <dbReference type="ChEBI" id="CHEBI:15378"/>
        <dbReference type="ChEBI" id="CHEBI:30616"/>
        <dbReference type="ChEBI" id="CHEBI:43474"/>
        <dbReference type="ChEBI" id="CHEBI:456216"/>
    </reaction>
</comment>
<evidence type="ECO:0000256" key="23">
    <source>
        <dbReference type="SAM" id="MobiDB-lite"/>
    </source>
</evidence>
<feature type="region of interest" description="Disordered" evidence="23">
    <location>
        <begin position="4483"/>
        <end position="4502"/>
    </location>
</feature>
<evidence type="ECO:0000256" key="9">
    <source>
        <dbReference type="ARBA" id="ARBA00022771"/>
    </source>
</evidence>
<feature type="compositionally biased region" description="Basic and acidic residues" evidence="23">
    <location>
        <begin position="4919"/>
        <end position="4928"/>
    </location>
</feature>
<dbReference type="InterPro" id="IPR059000">
    <property type="entry name" value="ATPase_P-type_domA"/>
</dbReference>
<dbReference type="CDD" id="cd15543">
    <property type="entry name" value="PHD_RSF1"/>
    <property type="match status" value="2"/>
</dbReference>
<keyword evidence="14 22" id="KW-1133">Transmembrane helix</keyword>
<dbReference type="InterPro" id="IPR008250">
    <property type="entry name" value="ATPase_P-typ_transduc_dom_A_sf"/>
</dbReference>
<dbReference type="GO" id="GO:0016887">
    <property type="term" value="F:ATP hydrolysis activity"/>
    <property type="evidence" value="ECO:0007669"/>
    <property type="project" value="InterPro"/>
</dbReference>
<dbReference type="InterPro" id="IPR036034">
    <property type="entry name" value="PDZ_sf"/>
</dbReference>
<dbReference type="PROSITE" id="PS50106">
    <property type="entry name" value="PDZ"/>
    <property type="match status" value="1"/>
</dbReference>
<dbReference type="SMART" id="SM00249">
    <property type="entry name" value="PHD"/>
    <property type="match status" value="2"/>
</dbReference>
<dbReference type="PROSITE" id="PS50014">
    <property type="entry name" value="BROMODOMAIN_2"/>
    <property type="match status" value="2"/>
</dbReference>
<dbReference type="EMBL" id="QXFY01000104">
    <property type="protein sequence ID" value="KAE9356911.1"/>
    <property type="molecule type" value="Genomic_DNA"/>
</dbReference>
<dbReference type="Pfam" id="PF13246">
    <property type="entry name" value="Cation_ATPase"/>
    <property type="match status" value="1"/>
</dbReference>
<dbReference type="InterPro" id="IPR001487">
    <property type="entry name" value="Bromodomain"/>
</dbReference>
<keyword evidence="16" id="KW-0238">DNA-binding</keyword>
<name>A0A6G0SF06_9STRA</name>
<dbReference type="PROSITE" id="PS51542">
    <property type="entry name" value="FYRN"/>
    <property type="match status" value="1"/>
</dbReference>
<dbReference type="Gene3D" id="1.20.920.10">
    <property type="entry name" value="Bromodomain-like"/>
    <property type="match status" value="2"/>
</dbReference>
<evidence type="ECO:0000256" key="10">
    <source>
        <dbReference type="ARBA" id="ARBA00022833"/>
    </source>
</evidence>
<dbReference type="PANTHER" id="PTHR45630">
    <property type="entry name" value="CATION-TRANSPORTING ATPASE-RELATED"/>
    <property type="match status" value="1"/>
</dbReference>
<evidence type="ECO:0000256" key="7">
    <source>
        <dbReference type="ARBA" id="ARBA00022723"/>
    </source>
</evidence>
<dbReference type="GO" id="GO:0008270">
    <property type="term" value="F:zinc ion binding"/>
    <property type="evidence" value="ECO:0007669"/>
    <property type="project" value="UniProtKB-KW"/>
</dbReference>
<feature type="compositionally biased region" description="Low complexity" evidence="23">
    <location>
        <begin position="2964"/>
        <end position="2995"/>
    </location>
</feature>
<evidence type="ECO:0000259" key="24">
    <source>
        <dbReference type="PROSITE" id="PS50014"/>
    </source>
</evidence>
<dbReference type="PANTHER" id="PTHR45630:SF8">
    <property type="entry name" value="CATION-TRANSPORTING ATPASE"/>
    <property type="match status" value="1"/>
</dbReference>
<keyword evidence="4" id="KW-0597">Phosphoprotein</keyword>
<evidence type="ECO:0000256" key="4">
    <source>
        <dbReference type="ARBA" id="ARBA00022553"/>
    </source>
</evidence>
<dbReference type="InterPro" id="IPR006544">
    <property type="entry name" value="P-type_TPase_V"/>
</dbReference>
<feature type="region of interest" description="Disordered" evidence="23">
    <location>
        <begin position="4899"/>
        <end position="4959"/>
    </location>
</feature>
<dbReference type="SUPFAM" id="SSF56784">
    <property type="entry name" value="HAD-like"/>
    <property type="match status" value="1"/>
</dbReference>
<dbReference type="InterPro" id="IPR003889">
    <property type="entry name" value="FYrich_C"/>
</dbReference>
<comment type="subcellular location">
    <subcellularLocation>
        <location evidence="2 22">Membrane</location>
        <topology evidence="2 22">Multi-pass membrane protein</topology>
    </subcellularLocation>
    <subcellularLocation>
        <location evidence="1">Nucleus</location>
    </subcellularLocation>
</comment>
<evidence type="ECO:0000256" key="20">
    <source>
        <dbReference type="PROSITE-ProRule" id="PRU00035"/>
    </source>
</evidence>
<feature type="transmembrane region" description="Helical" evidence="22">
    <location>
        <begin position="4842"/>
        <end position="4869"/>
    </location>
</feature>
<dbReference type="PROSITE" id="PS01359">
    <property type="entry name" value="ZF_PHD_1"/>
    <property type="match status" value="2"/>
</dbReference>
<evidence type="ECO:0000256" key="12">
    <source>
        <dbReference type="ARBA" id="ARBA00022842"/>
    </source>
</evidence>
<dbReference type="SFLD" id="SFLDF00027">
    <property type="entry name" value="p-type_atpase"/>
    <property type="match status" value="1"/>
</dbReference>
<dbReference type="Gene3D" id="3.40.1110.10">
    <property type="entry name" value="Calcium-transporting ATPase, cytoplasmic domain N"/>
    <property type="match status" value="1"/>
</dbReference>
<evidence type="ECO:0000256" key="11">
    <source>
        <dbReference type="ARBA" id="ARBA00022840"/>
    </source>
</evidence>
<feature type="region of interest" description="Disordered" evidence="23">
    <location>
        <begin position="3021"/>
        <end position="3097"/>
    </location>
</feature>
<keyword evidence="10" id="KW-0862">Zinc</keyword>
<dbReference type="EC" id="7.2.2.-" evidence="22"/>
<dbReference type="SUPFAM" id="SSF50156">
    <property type="entry name" value="PDZ domain-like"/>
    <property type="match status" value="1"/>
</dbReference>
<evidence type="ECO:0000259" key="26">
    <source>
        <dbReference type="PROSITE" id="PS50106"/>
    </source>
</evidence>
<dbReference type="PROSITE" id="PS51543">
    <property type="entry name" value="FYRC"/>
    <property type="match status" value="1"/>
</dbReference>
<keyword evidence="17 22" id="KW-0472">Membrane</keyword>
<dbReference type="SUPFAM" id="SSF47370">
    <property type="entry name" value="Bromodomain"/>
    <property type="match status" value="2"/>
</dbReference>
<keyword evidence="9 21" id="KW-0863">Zinc-finger</keyword>
<comment type="caution">
    <text evidence="22">Lacks conserved residue(s) required for the propagation of feature annotation.</text>
</comment>
<dbReference type="Pfam" id="PF00439">
    <property type="entry name" value="Bromodomain"/>
    <property type="match status" value="2"/>
</dbReference>
<dbReference type="CDD" id="cd06503">
    <property type="entry name" value="ATP-synt_Fo_b"/>
    <property type="match status" value="1"/>
</dbReference>
<dbReference type="InterPro" id="IPR011011">
    <property type="entry name" value="Znf_FYVE_PHD"/>
</dbReference>
<feature type="compositionally biased region" description="Polar residues" evidence="23">
    <location>
        <begin position="2925"/>
        <end position="2939"/>
    </location>
</feature>
<evidence type="ECO:0000256" key="22">
    <source>
        <dbReference type="RuleBase" id="RU362082"/>
    </source>
</evidence>
<dbReference type="SUPFAM" id="SSF57903">
    <property type="entry name" value="FYVE/PHD zinc finger"/>
    <property type="match status" value="2"/>
</dbReference>
<dbReference type="SMART" id="SM00228">
    <property type="entry name" value="PDZ"/>
    <property type="match status" value="4"/>
</dbReference>
<feature type="domain" description="PDZ" evidence="26">
    <location>
        <begin position="1548"/>
        <end position="1619"/>
    </location>
</feature>
<feature type="compositionally biased region" description="Low complexity" evidence="23">
    <location>
        <begin position="3326"/>
        <end position="3349"/>
    </location>
</feature>